<dbReference type="PANTHER" id="PTHR43820:SF8">
    <property type="entry name" value="ABC TRANSPORTER SUBSTRATE-BINDING PROTEIN"/>
    <property type="match status" value="1"/>
</dbReference>
<keyword evidence="5 8" id="KW-0067">ATP-binding</keyword>
<name>A0A0D0L4K8_VARPD</name>
<comment type="caution">
    <text evidence="8">The sequence shown here is derived from an EMBL/GenBank/DDBJ whole genome shotgun (WGS) entry which is preliminary data.</text>
</comment>
<feature type="domain" description="ABC transporter" evidence="7">
    <location>
        <begin position="2"/>
        <end position="240"/>
    </location>
</feature>
<dbReference type="InterPro" id="IPR052156">
    <property type="entry name" value="BCAA_Transport_ATP-bd_LivF"/>
</dbReference>
<dbReference type="CDD" id="cd03224">
    <property type="entry name" value="ABC_TM1139_LivF_branched"/>
    <property type="match status" value="1"/>
</dbReference>
<evidence type="ECO:0000256" key="4">
    <source>
        <dbReference type="ARBA" id="ARBA00022741"/>
    </source>
</evidence>
<dbReference type="GO" id="GO:0005524">
    <property type="term" value="F:ATP binding"/>
    <property type="evidence" value="ECO:0007669"/>
    <property type="project" value="UniProtKB-KW"/>
</dbReference>
<evidence type="ECO:0000256" key="2">
    <source>
        <dbReference type="ARBA" id="ARBA00022448"/>
    </source>
</evidence>
<evidence type="ECO:0000256" key="3">
    <source>
        <dbReference type="ARBA" id="ARBA00022475"/>
    </source>
</evidence>
<keyword evidence="4" id="KW-0547">Nucleotide-binding</keyword>
<dbReference type="AlphaFoldDB" id="A0A0D0L4K8"/>
<dbReference type="Proteomes" id="UP000032067">
    <property type="component" value="Unassembled WGS sequence"/>
</dbReference>
<gene>
    <name evidence="8" type="ORF">RT97_10955</name>
</gene>
<dbReference type="PANTHER" id="PTHR43820">
    <property type="entry name" value="HIGH-AFFINITY BRANCHED-CHAIN AMINO ACID TRANSPORT ATP-BINDING PROTEIN LIVF"/>
    <property type="match status" value="1"/>
</dbReference>
<keyword evidence="3" id="KW-1003">Cell membrane</keyword>
<evidence type="ECO:0000256" key="1">
    <source>
        <dbReference type="ARBA" id="ARBA00005417"/>
    </source>
</evidence>
<evidence type="ECO:0000256" key="6">
    <source>
        <dbReference type="ARBA" id="ARBA00022970"/>
    </source>
</evidence>
<accession>A0A0D0L4K8</accession>
<dbReference type="SMART" id="SM00382">
    <property type="entry name" value="AAA"/>
    <property type="match status" value="1"/>
</dbReference>
<dbReference type="GO" id="GO:0016887">
    <property type="term" value="F:ATP hydrolysis activity"/>
    <property type="evidence" value="ECO:0007669"/>
    <property type="project" value="InterPro"/>
</dbReference>
<dbReference type="InterPro" id="IPR003439">
    <property type="entry name" value="ABC_transporter-like_ATP-bd"/>
</dbReference>
<keyword evidence="2" id="KW-0813">Transport</keyword>
<proteinExistence type="inferred from homology"/>
<dbReference type="SUPFAM" id="SSF52540">
    <property type="entry name" value="P-loop containing nucleoside triphosphate hydrolases"/>
    <property type="match status" value="1"/>
</dbReference>
<dbReference type="GO" id="GO:0015807">
    <property type="term" value="P:L-amino acid transport"/>
    <property type="evidence" value="ECO:0007669"/>
    <property type="project" value="TreeGrafter"/>
</dbReference>
<protein>
    <submittedName>
        <fullName evidence="8">Branched-chain amino acid ABC transporter ATP-binding protein</fullName>
    </submittedName>
</protein>
<dbReference type="PROSITE" id="PS50893">
    <property type="entry name" value="ABC_TRANSPORTER_2"/>
    <property type="match status" value="1"/>
</dbReference>
<keyword evidence="6" id="KW-0029">Amino-acid transport</keyword>
<sequence>MIALNNVEVLYADVILSLKGIALEVATGGCTVLLGPNGAGKSTTLKTISGMLAVEEGRVSSGQVRMLGEDVTGASAGHMVAQGVVHVVEGRKVLRHMTTEQNLVVGGHRLARASDVKQGLERVYGFIPRLAELRTRTSGYLSGGEQQLLLIGRAMMARPRLLMIDEPSLGLAPLMVREIFDLLGRLRGEGMSLLIVEQHAQAALEIADHGYILENGRVVLEGTAAELRANEDIQEFYLGRQASGERRNYREVKHYRRRKRWLG</sequence>
<dbReference type="Gene3D" id="3.40.50.300">
    <property type="entry name" value="P-loop containing nucleotide triphosphate hydrolases"/>
    <property type="match status" value="1"/>
</dbReference>
<dbReference type="PROSITE" id="PS00211">
    <property type="entry name" value="ABC_TRANSPORTER_1"/>
    <property type="match status" value="1"/>
</dbReference>
<evidence type="ECO:0000259" key="7">
    <source>
        <dbReference type="PROSITE" id="PS50893"/>
    </source>
</evidence>
<dbReference type="Pfam" id="PF00005">
    <property type="entry name" value="ABC_tran"/>
    <property type="match status" value="1"/>
</dbReference>
<dbReference type="InterPro" id="IPR003593">
    <property type="entry name" value="AAA+_ATPase"/>
</dbReference>
<evidence type="ECO:0000313" key="9">
    <source>
        <dbReference type="Proteomes" id="UP000032067"/>
    </source>
</evidence>
<dbReference type="InterPro" id="IPR027417">
    <property type="entry name" value="P-loop_NTPase"/>
</dbReference>
<dbReference type="EMBL" id="JXQQ01000023">
    <property type="protein sequence ID" value="KIQ33342.1"/>
    <property type="molecule type" value="Genomic_DNA"/>
</dbReference>
<comment type="similarity">
    <text evidence="1">Belongs to the ABC transporter superfamily.</text>
</comment>
<dbReference type="OrthoDB" id="9776369at2"/>
<evidence type="ECO:0000256" key="5">
    <source>
        <dbReference type="ARBA" id="ARBA00022840"/>
    </source>
</evidence>
<evidence type="ECO:0000313" key="8">
    <source>
        <dbReference type="EMBL" id="KIQ33342.1"/>
    </source>
</evidence>
<keyword evidence="3" id="KW-0472">Membrane</keyword>
<dbReference type="GO" id="GO:0015658">
    <property type="term" value="F:branched-chain amino acid transmembrane transporter activity"/>
    <property type="evidence" value="ECO:0007669"/>
    <property type="project" value="TreeGrafter"/>
</dbReference>
<dbReference type="InterPro" id="IPR017871">
    <property type="entry name" value="ABC_transporter-like_CS"/>
</dbReference>
<organism evidence="8 9">
    <name type="scientific">Variovorax paradoxus</name>
    <dbReference type="NCBI Taxonomy" id="34073"/>
    <lineage>
        <taxon>Bacteria</taxon>
        <taxon>Pseudomonadati</taxon>
        <taxon>Pseudomonadota</taxon>
        <taxon>Betaproteobacteria</taxon>
        <taxon>Burkholderiales</taxon>
        <taxon>Comamonadaceae</taxon>
        <taxon>Variovorax</taxon>
    </lineage>
</organism>
<reference evidence="8 9" key="1">
    <citation type="submission" date="2014-12" db="EMBL/GenBank/DDBJ databases">
        <title>16Stimator: statistical estimation of ribosomal gene copy numbers from draft genome assemblies.</title>
        <authorList>
            <person name="Perisin M.A."/>
            <person name="Vetter M."/>
            <person name="Gilbert J.A."/>
            <person name="Bergelson J."/>
        </authorList>
    </citation>
    <scope>NUCLEOTIDE SEQUENCE [LARGE SCALE GENOMIC DNA]</scope>
    <source>
        <strain evidence="8 9">MEDvA23</strain>
    </source>
</reference>